<evidence type="ECO:0000256" key="1">
    <source>
        <dbReference type="SAM" id="MobiDB-lite"/>
    </source>
</evidence>
<organism evidence="2 3">
    <name type="scientific">Botryotinia fuckeliana (strain T4)</name>
    <name type="common">Noble rot fungus</name>
    <name type="synonym">Botrytis cinerea</name>
    <dbReference type="NCBI Taxonomy" id="999810"/>
    <lineage>
        <taxon>Eukaryota</taxon>
        <taxon>Fungi</taxon>
        <taxon>Dikarya</taxon>
        <taxon>Ascomycota</taxon>
        <taxon>Pezizomycotina</taxon>
        <taxon>Leotiomycetes</taxon>
        <taxon>Helotiales</taxon>
        <taxon>Sclerotiniaceae</taxon>
        <taxon>Botrytis</taxon>
    </lineage>
</organism>
<proteinExistence type="predicted"/>
<dbReference type="HOGENOM" id="CLU_769442_0_0_1"/>
<evidence type="ECO:0000313" key="3">
    <source>
        <dbReference type="Proteomes" id="UP000008177"/>
    </source>
</evidence>
<dbReference type="EMBL" id="FQ790337">
    <property type="protein sequence ID" value="CCD51357.1"/>
    <property type="molecule type" value="Genomic_DNA"/>
</dbReference>
<sequence length="383" mass="44751">MSLKTWPEEKYPGCDMTLPKCRICIVQYWIYLCGCIKFTCPGVPDIRKKGSCMTCYQYLSIDGQPEPTTIPKIRCNEVLTTCGKESCAEIFKLPKCRVCTNEIIIYKCVHLQVKKSHRCEGCLLSKSRYPKSRPELRLIPHNENLYGGEVCENYLDHEELREKRKKLTSQERGGIEQLDRQRAAFDEEFEREERARRKASSKFNENQTQHSSRPKRKNPDISHRRPDMTAPTKPVLREHRRTQSHSYGQPESHRQVDPDYPNIPDVTFRRPTVIMHQEPTRPPYQGHQYTYVREREPETQYYHTPVITSSHESITPAYEGHGYAGGYAGGYPHGQPNSQYTPFFSSATPPAWEQPQSPLIIEEDAQRYADWERQRQREEARPK</sequence>
<dbReference type="AlphaFoldDB" id="G2YI20"/>
<reference evidence="3" key="1">
    <citation type="journal article" date="2011" name="PLoS Genet.">
        <title>Genomic analysis of the necrotrophic fungal pathogens Sclerotinia sclerotiorum and Botrytis cinerea.</title>
        <authorList>
            <person name="Amselem J."/>
            <person name="Cuomo C.A."/>
            <person name="van Kan J.A."/>
            <person name="Viaud M."/>
            <person name="Benito E.P."/>
            <person name="Couloux A."/>
            <person name="Coutinho P.M."/>
            <person name="de Vries R.P."/>
            <person name="Dyer P.S."/>
            <person name="Fillinger S."/>
            <person name="Fournier E."/>
            <person name="Gout L."/>
            <person name="Hahn M."/>
            <person name="Kohn L."/>
            <person name="Lapalu N."/>
            <person name="Plummer K.M."/>
            <person name="Pradier J.M."/>
            <person name="Quevillon E."/>
            <person name="Sharon A."/>
            <person name="Simon A."/>
            <person name="ten Have A."/>
            <person name="Tudzynski B."/>
            <person name="Tudzynski P."/>
            <person name="Wincker P."/>
            <person name="Andrew M."/>
            <person name="Anthouard V."/>
            <person name="Beever R.E."/>
            <person name="Beffa R."/>
            <person name="Benoit I."/>
            <person name="Bouzid O."/>
            <person name="Brault B."/>
            <person name="Chen Z."/>
            <person name="Choquer M."/>
            <person name="Collemare J."/>
            <person name="Cotton P."/>
            <person name="Danchin E.G."/>
            <person name="Da Silva C."/>
            <person name="Gautier A."/>
            <person name="Giraud C."/>
            <person name="Giraud T."/>
            <person name="Gonzalez C."/>
            <person name="Grossetete S."/>
            <person name="Guldener U."/>
            <person name="Henrissat B."/>
            <person name="Howlett B.J."/>
            <person name="Kodira C."/>
            <person name="Kretschmer M."/>
            <person name="Lappartient A."/>
            <person name="Leroch M."/>
            <person name="Levis C."/>
            <person name="Mauceli E."/>
            <person name="Neuveglise C."/>
            <person name="Oeser B."/>
            <person name="Pearson M."/>
            <person name="Poulain J."/>
            <person name="Poussereau N."/>
            <person name="Quesneville H."/>
            <person name="Rascle C."/>
            <person name="Schumacher J."/>
            <person name="Segurens B."/>
            <person name="Sexton A."/>
            <person name="Silva E."/>
            <person name="Sirven C."/>
            <person name="Soanes D.M."/>
            <person name="Talbot N.J."/>
            <person name="Templeton M."/>
            <person name="Yandava C."/>
            <person name="Yarden O."/>
            <person name="Zeng Q."/>
            <person name="Rollins J.A."/>
            <person name="Lebrun M.H."/>
            <person name="Dickman M."/>
        </authorList>
    </citation>
    <scope>NUCLEOTIDE SEQUENCE [LARGE SCALE GENOMIC DNA]</scope>
    <source>
        <strain evidence="3">T4</strain>
    </source>
</reference>
<name>G2YI20_BOTF4</name>
<accession>G2YI20</accession>
<dbReference type="InParanoid" id="G2YI20"/>
<feature type="compositionally biased region" description="Basic and acidic residues" evidence="1">
    <location>
        <begin position="173"/>
        <end position="195"/>
    </location>
</feature>
<dbReference type="Proteomes" id="UP000008177">
    <property type="component" value="Unplaced contigs"/>
</dbReference>
<feature type="region of interest" description="Disordered" evidence="1">
    <location>
        <begin position="165"/>
        <end position="263"/>
    </location>
</feature>
<protein>
    <submittedName>
        <fullName evidence="2">Uncharacterized protein</fullName>
    </submittedName>
</protein>
<feature type="compositionally biased region" description="Basic and acidic residues" evidence="1">
    <location>
        <begin position="217"/>
        <end position="227"/>
    </location>
</feature>
<feature type="compositionally biased region" description="Polar residues" evidence="1">
    <location>
        <begin position="201"/>
        <end position="211"/>
    </location>
</feature>
<dbReference type="OrthoDB" id="3540962at2759"/>
<gene>
    <name evidence="2" type="ORF">BofuT4_P016630.1</name>
</gene>
<evidence type="ECO:0000313" key="2">
    <source>
        <dbReference type="EMBL" id="CCD51357.1"/>
    </source>
</evidence>